<evidence type="ECO:0000256" key="1">
    <source>
        <dbReference type="SAM" id="SignalP"/>
    </source>
</evidence>
<evidence type="ECO:0008006" key="3">
    <source>
        <dbReference type="Google" id="ProtNLM"/>
    </source>
</evidence>
<name>A0A7S3DSV4_9STRA</name>
<dbReference type="AlphaFoldDB" id="A0A7S3DSV4"/>
<proteinExistence type="predicted"/>
<gene>
    <name evidence="2" type="ORF">APAL1065_LOCUS17738</name>
</gene>
<feature type="signal peptide" evidence="1">
    <location>
        <begin position="1"/>
        <end position="17"/>
    </location>
</feature>
<dbReference type="EMBL" id="HBHT01026459">
    <property type="protein sequence ID" value="CAD9977615.1"/>
    <property type="molecule type" value="Transcribed_RNA"/>
</dbReference>
<dbReference type="SUPFAM" id="SSF56784">
    <property type="entry name" value="HAD-like"/>
    <property type="match status" value="1"/>
</dbReference>
<accession>A0A7S3DSV4</accession>
<reference evidence="2" key="1">
    <citation type="submission" date="2021-01" db="EMBL/GenBank/DDBJ databases">
        <authorList>
            <person name="Corre E."/>
            <person name="Pelletier E."/>
            <person name="Niang G."/>
            <person name="Scheremetjew M."/>
            <person name="Finn R."/>
            <person name="Kale V."/>
            <person name="Holt S."/>
            <person name="Cochrane G."/>
            <person name="Meng A."/>
            <person name="Brown T."/>
            <person name="Cohen L."/>
        </authorList>
    </citation>
    <scope>NUCLEOTIDE SEQUENCE</scope>
    <source>
        <strain evidence="2">CCMP125</strain>
    </source>
</reference>
<sequence length="409" mass="45058">MWIRSILHFLLFWTASSFFVDAGAPDSKRFLTTAINKQNPQAPKPTDSLPLPKSNMSPPSEILLVYSDVDGTLVHYPSLDKVQEAPADILRLPPSMTGMQGIISSRTMQLCRSIRKDQSTKFVLVSGMRTHTLLKRLPFLPRADAYCSEAGGRIFYPIEDGDSTDGKAAPCFKSVEFDGATPEDLESYGLVEDLEWRKRMESPSAAGPDGYVGQEIEAFGQEEKSIPAIPVSERTGELWKFAQLLESKNLVLDVKGYSSCFRVNRKHQPADNAAVMELFESLLSGRGGIDLPSTLATSTNLGCIDFYPAHSGKKNCCQYLMDKFPASHLPKRTLKENALFLCDDDNDLEMAMACEHAYLPGISSKSMEELVAQDKSQFTLTEQGEVAGTRATEAALALVLKRLASTLKP</sequence>
<feature type="chain" id="PRO_5031125327" description="Sucrose phosphatase-like domain-containing protein" evidence="1">
    <location>
        <begin position="18"/>
        <end position="409"/>
    </location>
</feature>
<keyword evidence="1" id="KW-0732">Signal</keyword>
<dbReference type="InterPro" id="IPR036412">
    <property type="entry name" value="HAD-like_sf"/>
</dbReference>
<protein>
    <recommendedName>
        <fullName evidence="3">Sucrose phosphatase-like domain-containing protein</fullName>
    </recommendedName>
</protein>
<evidence type="ECO:0000313" key="2">
    <source>
        <dbReference type="EMBL" id="CAD9977615.1"/>
    </source>
</evidence>
<organism evidence="2">
    <name type="scientific">Entomoneis paludosa</name>
    <dbReference type="NCBI Taxonomy" id="265537"/>
    <lineage>
        <taxon>Eukaryota</taxon>
        <taxon>Sar</taxon>
        <taxon>Stramenopiles</taxon>
        <taxon>Ochrophyta</taxon>
        <taxon>Bacillariophyta</taxon>
        <taxon>Bacillariophyceae</taxon>
        <taxon>Bacillariophycidae</taxon>
        <taxon>Entomoneidaceae</taxon>
        <taxon>Entomoneis</taxon>
    </lineage>
</organism>